<evidence type="ECO:0000256" key="9">
    <source>
        <dbReference type="ARBA" id="ARBA00023125"/>
    </source>
</evidence>
<keyword evidence="2" id="KW-0963">Cytoplasm</keyword>
<comment type="caution">
    <text evidence="12">The sequence shown here is derived from an EMBL/GenBank/DDBJ whole genome shotgun (WGS) entry which is preliminary data.</text>
</comment>
<keyword evidence="7" id="KW-0067">ATP-binding</keyword>
<feature type="region of interest" description="Disordered" evidence="11">
    <location>
        <begin position="117"/>
        <end position="158"/>
    </location>
</feature>
<protein>
    <submittedName>
        <fullName evidence="12">Excinuclease ABC, A subunit</fullName>
    </submittedName>
</protein>
<dbReference type="GO" id="GO:0005737">
    <property type="term" value="C:cytoplasm"/>
    <property type="evidence" value="ECO:0007669"/>
    <property type="project" value="UniProtKB-SubCell"/>
</dbReference>
<proteinExistence type="predicted"/>
<organism evidence="12">
    <name type="scientific">mine drainage metagenome</name>
    <dbReference type="NCBI Taxonomy" id="410659"/>
    <lineage>
        <taxon>unclassified sequences</taxon>
        <taxon>metagenomes</taxon>
        <taxon>ecological metagenomes</taxon>
    </lineage>
</organism>
<name>T1CB05_9ZZZZ</name>
<dbReference type="InterPro" id="IPR027417">
    <property type="entry name" value="P-loop_NTPase"/>
</dbReference>
<keyword evidence="6" id="KW-0228">DNA excision</keyword>
<evidence type="ECO:0000256" key="4">
    <source>
        <dbReference type="ARBA" id="ARBA00022741"/>
    </source>
</evidence>
<keyword evidence="9" id="KW-0238">DNA-binding</keyword>
<keyword evidence="4" id="KW-0547">Nucleotide-binding</keyword>
<keyword evidence="5" id="KW-0227">DNA damage</keyword>
<dbReference type="AlphaFoldDB" id="T1CB05"/>
<dbReference type="GO" id="GO:0004518">
    <property type="term" value="F:nuclease activity"/>
    <property type="evidence" value="ECO:0007669"/>
    <property type="project" value="UniProtKB-KW"/>
</dbReference>
<evidence type="ECO:0000256" key="10">
    <source>
        <dbReference type="ARBA" id="ARBA00023204"/>
    </source>
</evidence>
<dbReference type="PANTHER" id="PTHR43152:SF3">
    <property type="entry name" value="UVRABC SYSTEM PROTEIN A"/>
    <property type="match status" value="1"/>
</dbReference>
<dbReference type="EMBL" id="AUZY01000179">
    <property type="protein sequence ID" value="EQD79377.1"/>
    <property type="molecule type" value="Genomic_DNA"/>
</dbReference>
<keyword evidence="3" id="KW-0677">Repeat</keyword>
<dbReference type="Gene3D" id="3.40.50.300">
    <property type="entry name" value="P-loop containing nucleotide triphosphate hydrolases"/>
    <property type="match status" value="1"/>
</dbReference>
<evidence type="ECO:0000256" key="3">
    <source>
        <dbReference type="ARBA" id="ARBA00022737"/>
    </source>
</evidence>
<evidence type="ECO:0000256" key="8">
    <source>
        <dbReference type="ARBA" id="ARBA00022881"/>
    </source>
</evidence>
<feature type="non-terminal residue" evidence="12">
    <location>
        <position position="1"/>
    </location>
</feature>
<feature type="non-terminal residue" evidence="12">
    <location>
        <position position="158"/>
    </location>
</feature>
<keyword evidence="8" id="KW-0267">Excision nuclease</keyword>
<gene>
    <name evidence="12" type="ORF">B1B_00233</name>
</gene>
<evidence type="ECO:0000256" key="7">
    <source>
        <dbReference type="ARBA" id="ARBA00022840"/>
    </source>
</evidence>
<sequence length="158" mass="16869">LSPREEQIAGQVVREIRARLRFLENVGLTYLTLDRGSGTLSGGEAERIALATQIGSGLVGVLYILDEPSIGLHARDHERLLETLKALRDLGNTLLVVEHDEMTMRAADWLVDLGPGAGARGEANSSTPAPRGGSGAPRARSPATFLDRPTVDPGARPR</sequence>
<evidence type="ECO:0000256" key="11">
    <source>
        <dbReference type="SAM" id="MobiDB-lite"/>
    </source>
</evidence>
<dbReference type="Gene3D" id="1.20.1580.10">
    <property type="entry name" value="ABC transporter ATPase like domain"/>
    <property type="match status" value="1"/>
</dbReference>
<evidence type="ECO:0000256" key="6">
    <source>
        <dbReference type="ARBA" id="ARBA00022769"/>
    </source>
</evidence>
<dbReference type="SUPFAM" id="SSF52540">
    <property type="entry name" value="P-loop containing nucleoside triphosphate hydrolases"/>
    <property type="match status" value="1"/>
</dbReference>
<evidence type="ECO:0000256" key="2">
    <source>
        <dbReference type="ARBA" id="ARBA00022490"/>
    </source>
</evidence>
<keyword evidence="10" id="KW-0234">DNA repair</keyword>
<evidence type="ECO:0000256" key="5">
    <source>
        <dbReference type="ARBA" id="ARBA00022763"/>
    </source>
</evidence>
<accession>T1CB05</accession>
<reference evidence="12" key="1">
    <citation type="submission" date="2013-08" db="EMBL/GenBank/DDBJ databases">
        <authorList>
            <person name="Mendez C."/>
            <person name="Richter M."/>
            <person name="Ferrer M."/>
            <person name="Sanchez J."/>
        </authorList>
    </citation>
    <scope>NUCLEOTIDE SEQUENCE</scope>
</reference>
<dbReference type="GO" id="GO:0005524">
    <property type="term" value="F:ATP binding"/>
    <property type="evidence" value="ECO:0007669"/>
    <property type="project" value="UniProtKB-KW"/>
</dbReference>
<dbReference type="PANTHER" id="PTHR43152">
    <property type="entry name" value="UVRABC SYSTEM PROTEIN A"/>
    <property type="match status" value="1"/>
</dbReference>
<evidence type="ECO:0000313" key="12">
    <source>
        <dbReference type="EMBL" id="EQD79377.1"/>
    </source>
</evidence>
<dbReference type="GO" id="GO:0006281">
    <property type="term" value="P:DNA repair"/>
    <property type="evidence" value="ECO:0007669"/>
    <property type="project" value="UniProtKB-KW"/>
</dbReference>
<evidence type="ECO:0000256" key="1">
    <source>
        <dbReference type="ARBA" id="ARBA00004496"/>
    </source>
</evidence>
<reference evidence="12" key="2">
    <citation type="journal article" date="2014" name="ISME J.">
        <title>Microbial stratification in low pH oxic and suboxic macroscopic growths along an acid mine drainage.</title>
        <authorList>
            <person name="Mendez-Garcia C."/>
            <person name="Mesa V."/>
            <person name="Sprenger R.R."/>
            <person name="Richter M."/>
            <person name="Diez M.S."/>
            <person name="Solano J."/>
            <person name="Bargiela R."/>
            <person name="Golyshina O.V."/>
            <person name="Manteca A."/>
            <person name="Ramos J.L."/>
            <person name="Gallego J.R."/>
            <person name="Llorente I."/>
            <person name="Martins Dos Santos V.A."/>
            <person name="Jensen O.N."/>
            <person name="Pelaez A.I."/>
            <person name="Sanchez J."/>
            <person name="Ferrer M."/>
        </authorList>
    </citation>
    <scope>NUCLEOTIDE SEQUENCE</scope>
</reference>
<dbReference type="GO" id="GO:0003677">
    <property type="term" value="F:DNA binding"/>
    <property type="evidence" value="ECO:0007669"/>
    <property type="project" value="UniProtKB-KW"/>
</dbReference>
<comment type="subcellular location">
    <subcellularLocation>
        <location evidence="1">Cytoplasm</location>
    </subcellularLocation>
</comment>